<dbReference type="InterPro" id="IPR019396">
    <property type="entry name" value="TM_Fragile-X-F-assoc"/>
</dbReference>
<gene>
    <name evidence="2" type="ORF">HXW75_09210</name>
</gene>
<organism evidence="2 3">
    <name type="scientific">Tetragenococcus halophilus</name>
    <name type="common">Pediococcus halophilus</name>
    <dbReference type="NCBI Taxonomy" id="51669"/>
    <lineage>
        <taxon>Bacteria</taxon>
        <taxon>Bacillati</taxon>
        <taxon>Bacillota</taxon>
        <taxon>Bacilli</taxon>
        <taxon>Lactobacillales</taxon>
        <taxon>Enterococcaceae</taxon>
        <taxon>Tetragenococcus</taxon>
    </lineage>
</organism>
<proteinExistence type="predicted"/>
<dbReference type="Pfam" id="PF10269">
    <property type="entry name" value="Tmemb_185A"/>
    <property type="match status" value="1"/>
</dbReference>
<dbReference type="Proteomes" id="UP001057280">
    <property type="component" value="Unassembled WGS sequence"/>
</dbReference>
<keyword evidence="1" id="KW-0472">Membrane</keyword>
<keyword evidence="1" id="KW-1133">Transmembrane helix</keyword>
<name>A0AB35HRS9_TETHA</name>
<dbReference type="RefSeq" id="WP_253210243.1">
    <property type="nucleotide sequence ID" value="NZ_JACACB010000028.1"/>
</dbReference>
<dbReference type="EMBL" id="JACACB010000028">
    <property type="protein sequence ID" value="MCO8298649.1"/>
    <property type="molecule type" value="Genomic_DNA"/>
</dbReference>
<feature type="transmembrane region" description="Helical" evidence="1">
    <location>
        <begin position="37"/>
        <end position="58"/>
    </location>
</feature>
<reference evidence="2" key="1">
    <citation type="submission" date="2020-06" db="EMBL/GenBank/DDBJ databases">
        <authorList>
            <person name="Link T."/>
            <person name="Ehrmann M."/>
        </authorList>
    </citation>
    <scope>NUCLEOTIDE SEQUENCE</scope>
    <source>
        <strain evidence="2">TMW 2.2257</strain>
    </source>
</reference>
<feature type="transmembrane region" description="Helical" evidence="1">
    <location>
        <begin position="7"/>
        <end position="31"/>
    </location>
</feature>
<evidence type="ECO:0000256" key="1">
    <source>
        <dbReference type="SAM" id="Phobius"/>
    </source>
</evidence>
<comment type="caution">
    <text evidence="2">The sequence shown here is derived from an EMBL/GenBank/DDBJ whole genome shotgun (WGS) entry which is preliminary data.</text>
</comment>
<sequence length="82" mass="9163">MDSSNGVGCLSVAQIVLVILKLTELISWSWWLVLTPVWIWSGLFLLVLILGAIALTVSNDKEVKKTKKDIDKIWNGKHGEDD</sequence>
<reference evidence="2" key="2">
    <citation type="journal article" date="2021" name="BMC Microbiol.">
        <title>The diversity among the species Tetragenococcus halophilus including new isolates from a lupine seed fermentation.</title>
        <authorList>
            <person name="Link T."/>
            <person name="Vogel R.F."/>
            <person name="Ehrmann M.A."/>
        </authorList>
    </citation>
    <scope>NUCLEOTIDE SEQUENCE</scope>
    <source>
        <strain evidence="2">TMW 2.2257</strain>
    </source>
</reference>
<dbReference type="AlphaFoldDB" id="A0AB35HRS9"/>
<accession>A0AB35HRS9</accession>
<protein>
    <submittedName>
        <fullName evidence="2">Transmembrane Fragile-X-F protein</fullName>
    </submittedName>
</protein>
<evidence type="ECO:0000313" key="2">
    <source>
        <dbReference type="EMBL" id="MCO8298649.1"/>
    </source>
</evidence>
<keyword evidence="1 2" id="KW-0812">Transmembrane</keyword>
<evidence type="ECO:0000313" key="3">
    <source>
        <dbReference type="Proteomes" id="UP001057280"/>
    </source>
</evidence>